<evidence type="ECO:0000313" key="2">
    <source>
        <dbReference type="EMBL" id="CAI5796453.1"/>
    </source>
</evidence>
<organism evidence="2 3">
    <name type="scientific">Podarcis lilfordi</name>
    <name type="common">Lilford's wall lizard</name>
    <dbReference type="NCBI Taxonomy" id="74358"/>
    <lineage>
        <taxon>Eukaryota</taxon>
        <taxon>Metazoa</taxon>
        <taxon>Chordata</taxon>
        <taxon>Craniata</taxon>
        <taxon>Vertebrata</taxon>
        <taxon>Euteleostomi</taxon>
        <taxon>Lepidosauria</taxon>
        <taxon>Squamata</taxon>
        <taxon>Bifurcata</taxon>
        <taxon>Unidentata</taxon>
        <taxon>Episquamata</taxon>
        <taxon>Laterata</taxon>
        <taxon>Lacertibaenia</taxon>
        <taxon>Lacertidae</taxon>
        <taxon>Podarcis</taxon>
    </lineage>
</organism>
<dbReference type="Proteomes" id="UP001178461">
    <property type="component" value="Chromosome 17"/>
</dbReference>
<keyword evidence="3" id="KW-1185">Reference proteome</keyword>
<dbReference type="EMBL" id="OX395142">
    <property type="protein sequence ID" value="CAI5796453.1"/>
    <property type="molecule type" value="Genomic_DNA"/>
</dbReference>
<protein>
    <submittedName>
        <fullName evidence="2">Uncharacterized protein</fullName>
    </submittedName>
</protein>
<feature type="region of interest" description="Disordered" evidence="1">
    <location>
        <begin position="1"/>
        <end position="28"/>
    </location>
</feature>
<evidence type="ECO:0000313" key="3">
    <source>
        <dbReference type="Proteomes" id="UP001178461"/>
    </source>
</evidence>
<gene>
    <name evidence="2" type="ORF">PODLI_1B014168</name>
</gene>
<sequence length="70" mass="8113">MTSKWERKPRLLQQTTERGDKNENEQPSLCSCDFYDGLLMQNPVCIIPARQLISNCCLSHLLILPNMTLY</sequence>
<reference evidence="2" key="1">
    <citation type="submission" date="2022-12" db="EMBL/GenBank/DDBJ databases">
        <authorList>
            <person name="Alioto T."/>
            <person name="Alioto T."/>
            <person name="Gomez Garrido J."/>
        </authorList>
    </citation>
    <scope>NUCLEOTIDE SEQUENCE</scope>
</reference>
<accession>A0AA35LIG5</accession>
<dbReference type="AlphaFoldDB" id="A0AA35LIG5"/>
<evidence type="ECO:0000256" key="1">
    <source>
        <dbReference type="SAM" id="MobiDB-lite"/>
    </source>
</evidence>
<name>A0AA35LIG5_9SAUR</name>
<proteinExistence type="predicted"/>